<dbReference type="InterPro" id="IPR036388">
    <property type="entry name" value="WH-like_DNA-bd_sf"/>
</dbReference>
<keyword evidence="4" id="KW-1185">Reference proteome</keyword>
<dbReference type="AlphaFoldDB" id="A0A5S4ZPR3"/>
<protein>
    <submittedName>
        <fullName evidence="3">Phage replication protein O</fullName>
    </submittedName>
</protein>
<dbReference type="Proteomes" id="UP000323166">
    <property type="component" value="Unassembled WGS sequence"/>
</dbReference>
<feature type="domain" description="Bacteriophage lambda Replication protein O N-terminal" evidence="2">
    <location>
        <begin position="5"/>
        <end position="94"/>
    </location>
</feature>
<dbReference type="RefSeq" id="WP_166512119.1">
    <property type="nucleotide sequence ID" value="NZ_VNHM01000011.1"/>
</dbReference>
<dbReference type="InterPro" id="IPR006497">
    <property type="entry name" value="Phage_lambda_VrpO_N"/>
</dbReference>
<evidence type="ECO:0000313" key="3">
    <source>
        <dbReference type="EMBL" id="TYO94877.1"/>
    </source>
</evidence>
<organism evidence="3 4">
    <name type="scientific">Desulfallas thermosapovorans DSM 6562</name>
    <dbReference type="NCBI Taxonomy" id="1121431"/>
    <lineage>
        <taxon>Bacteria</taxon>
        <taxon>Bacillati</taxon>
        <taxon>Bacillota</taxon>
        <taxon>Clostridia</taxon>
        <taxon>Eubacteriales</taxon>
        <taxon>Desulfallaceae</taxon>
        <taxon>Desulfallas</taxon>
    </lineage>
</organism>
<feature type="compositionally biased region" description="Low complexity" evidence="1">
    <location>
        <begin position="119"/>
        <end position="154"/>
    </location>
</feature>
<dbReference type="Pfam" id="PF04492">
    <property type="entry name" value="Phage_rep_O"/>
    <property type="match status" value="1"/>
</dbReference>
<evidence type="ECO:0000256" key="1">
    <source>
        <dbReference type="SAM" id="MobiDB-lite"/>
    </source>
</evidence>
<dbReference type="GO" id="GO:0006260">
    <property type="term" value="P:DNA replication"/>
    <property type="evidence" value="ECO:0007669"/>
    <property type="project" value="InterPro"/>
</dbReference>
<name>A0A5S4ZPR3_9FIRM</name>
<accession>A0A5S4ZPR3</accession>
<feature type="compositionally biased region" description="Polar residues" evidence="1">
    <location>
        <begin position="211"/>
        <end position="246"/>
    </location>
</feature>
<dbReference type="EMBL" id="VNHM01000011">
    <property type="protein sequence ID" value="TYO94877.1"/>
    <property type="molecule type" value="Genomic_DNA"/>
</dbReference>
<proteinExistence type="predicted"/>
<comment type="caution">
    <text evidence="3">The sequence shown here is derived from an EMBL/GenBank/DDBJ whole genome shotgun (WGS) entry which is preliminary data.</text>
</comment>
<feature type="region of interest" description="Disordered" evidence="1">
    <location>
        <begin position="118"/>
        <end position="255"/>
    </location>
</feature>
<dbReference type="Gene3D" id="1.10.10.10">
    <property type="entry name" value="Winged helix-like DNA-binding domain superfamily/Winged helix DNA-binding domain"/>
    <property type="match status" value="1"/>
</dbReference>
<sequence length="381" mass="41108">MANPQPDEFTRISNELFEAIILAGFKKRQLNIILLVIRLSYGCGRKYAVLRQADFQVIGIDKSDIKKELLLLVECGVLTVNGERVALNKDYDRWRIPRARPGGPERFKQILKRNLAEKAAGAAPTGAGTGTGTPPAGAGAAAGVSPTTPAGPDGKTPPGPGGKVGNSPTTTANWVGKLPAGAETAVGNSPTIPAGPVGKTPTIPAGLVGKSPTTELVNHQPEGWQNTNPGVGKSPTLQTPQANSGKGQSGAERNIKETVKKSKEKETCVYDPHFEKFWAVYPRKVEKQRAYRCWKIRIREGLSEGLTTEGLVGDLVNAAANYAAECRRQGTQQRYIKHAATFLGPDKPYLDWINAPRDGQENRPVNRQDEKKALIRSLYMS</sequence>
<evidence type="ECO:0000259" key="2">
    <source>
        <dbReference type="Pfam" id="PF04492"/>
    </source>
</evidence>
<evidence type="ECO:0000313" key="4">
    <source>
        <dbReference type="Proteomes" id="UP000323166"/>
    </source>
</evidence>
<reference evidence="3 4" key="1">
    <citation type="submission" date="2019-07" db="EMBL/GenBank/DDBJ databases">
        <title>Genomic Encyclopedia of Type Strains, Phase I: the one thousand microbial genomes (KMG-I) project.</title>
        <authorList>
            <person name="Kyrpides N."/>
        </authorList>
    </citation>
    <scope>NUCLEOTIDE SEQUENCE [LARGE SCALE GENOMIC DNA]</scope>
    <source>
        <strain evidence="3 4">DSM 6562</strain>
    </source>
</reference>
<gene>
    <name evidence="3" type="ORF">LX24_02131</name>
</gene>